<reference evidence="1" key="1">
    <citation type="journal article" date="2023" name="Science">
        <title>Genome structures resolve the early diversification of teleost fishes.</title>
        <authorList>
            <person name="Parey E."/>
            <person name="Louis A."/>
            <person name="Montfort J."/>
            <person name="Bouchez O."/>
            <person name="Roques C."/>
            <person name="Iampietro C."/>
            <person name="Lluch J."/>
            <person name="Castinel A."/>
            <person name="Donnadieu C."/>
            <person name="Desvignes T."/>
            <person name="Floi Bucao C."/>
            <person name="Jouanno E."/>
            <person name="Wen M."/>
            <person name="Mejri S."/>
            <person name="Dirks R."/>
            <person name="Jansen H."/>
            <person name="Henkel C."/>
            <person name="Chen W.J."/>
            <person name="Zahm M."/>
            <person name="Cabau C."/>
            <person name="Klopp C."/>
            <person name="Thompson A.W."/>
            <person name="Robinson-Rechavi M."/>
            <person name="Braasch I."/>
            <person name="Lecointre G."/>
            <person name="Bobe J."/>
            <person name="Postlethwait J.H."/>
            <person name="Berthelot C."/>
            <person name="Roest Crollius H."/>
            <person name="Guiguen Y."/>
        </authorList>
    </citation>
    <scope>NUCLEOTIDE SEQUENCE</scope>
    <source>
        <strain evidence="1">NC1722</strain>
    </source>
</reference>
<dbReference type="EMBL" id="JAINUG010000039">
    <property type="protein sequence ID" value="KAJ8407231.1"/>
    <property type="molecule type" value="Genomic_DNA"/>
</dbReference>
<evidence type="ECO:0000313" key="1">
    <source>
        <dbReference type="EMBL" id="KAJ8407231.1"/>
    </source>
</evidence>
<sequence length="233" mass="24538">MAAVCSVKSAAAKALAPDSSSVCAEAPGDTSCDATLLVRRGAWPQLGQIPPLPPPSGSASASFPSVRLGHGGREINHGRSRGACMCCLGAPELSLYTKEVHALAPCAQKTCESRARAASAVSADMHDIQAGCSVDVREARRLSHACPGSFDQRFTSVARTHAPRAGEGEDHGRLGLGRCARSLLSQDSSLLLHPLLHDIVLFWNRSLILRTCSCSPVLKLKELEDMRSSANSS</sequence>
<keyword evidence="2" id="KW-1185">Reference proteome</keyword>
<gene>
    <name evidence="1" type="ORF">AAFF_G00278050</name>
</gene>
<organism evidence="1 2">
    <name type="scientific">Aldrovandia affinis</name>
    <dbReference type="NCBI Taxonomy" id="143900"/>
    <lineage>
        <taxon>Eukaryota</taxon>
        <taxon>Metazoa</taxon>
        <taxon>Chordata</taxon>
        <taxon>Craniata</taxon>
        <taxon>Vertebrata</taxon>
        <taxon>Euteleostomi</taxon>
        <taxon>Actinopterygii</taxon>
        <taxon>Neopterygii</taxon>
        <taxon>Teleostei</taxon>
        <taxon>Notacanthiformes</taxon>
        <taxon>Halosauridae</taxon>
        <taxon>Aldrovandia</taxon>
    </lineage>
</organism>
<accession>A0AAD7WRY9</accession>
<dbReference type="Proteomes" id="UP001221898">
    <property type="component" value="Unassembled WGS sequence"/>
</dbReference>
<proteinExistence type="predicted"/>
<name>A0AAD7WRY9_9TELE</name>
<comment type="caution">
    <text evidence="1">The sequence shown here is derived from an EMBL/GenBank/DDBJ whole genome shotgun (WGS) entry which is preliminary data.</text>
</comment>
<evidence type="ECO:0000313" key="2">
    <source>
        <dbReference type="Proteomes" id="UP001221898"/>
    </source>
</evidence>
<dbReference type="AlphaFoldDB" id="A0AAD7WRY9"/>
<protein>
    <submittedName>
        <fullName evidence="1">Uncharacterized protein</fullName>
    </submittedName>
</protein>